<evidence type="ECO:0000313" key="2">
    <source>
        <dbReference type="Proteomes" id="UP000018040"/>
    </source>
</evidence>
<dbReference type="VEuPathDB" id="GiardiaDB:GL50581_3335"/>
<dbReference type="AlphaFoldDB" id="V6TVY3"/>
<dbReference type="Proteomes" id="UP000018040">
    <property type="component" value="Unassembled WGS sequence"/>
</dbReference>
<dbReference type="EMBL" id="AHHH01000145">
    <property type="protein sequence ID" value="ESU41145.1"/>
    <property type="molecule type" value="Genomic_DNA"/>
</dbReference>
<dbReference type="PANTHER" id="PTHR23275">
    <property type="entry name" value="CABRIOLET.-RELATED"/>
    <property type="match status" value="1"/>
</dbReference>
<dbReference type="SMART" id="SM00261">
    <property type="entry name" value="FU"/>
    <property type="match status" value="2"/>
</dbReference>
<gene>
    <name evidence="1" type="ORF">GSB_153035</name>
</gene>
<dbReference type="Gene3D" id="2.10.220.10">
    <property type="entry name" value="Hormone Receptor, Insulin-like Growth Factor Receptor 1, Chain A, domain 2"/>
    <property type="match status" value="2"/>
</dbReference>
<dbReference type="VEuPathDB" id="GiardiaDB:GL50803_0050028"/>
<dbReference type="PANTHER" id="PTHR23275:SF100">
    <property type="entry name" value="EGF-LIKE DOMAIN-CONTAINING PROTEIN"/>
    <property type="match status" value="1"/>
</dbReference>
<dbReference type="VEuPathDB" id="GiardiaDB:DHA2_151281"/>
<reference evidence="2" key="1">
    <citation type="submission" date="2012-02" db="EMBL/GenBank/DDBJ databases">
        <title>Genome sequencing of Giardia lamblia Genotypes A2 and B isolates (DH and GS) and comparative analysis with the genomes of Genotypes A1 and E (WB and Pig).</title>
        <authorList>
            <person name="Adam R."/>
            <person name="Dahlstrom E."/>
            <person name="Martens C."/>
            <person name="Bruno D."/>
            <person name="Barbian K."/>
            <person name="Porcella S.F."/>
            <person name="Nash T."/>
        </authorList>
    </citation>
    <scope>NUCLEOTIDE SEQUENCE</scope>
    <source>
        <strain evidence="2">GS</strain>
    </source>
</reference>
<dbReference type="VEuPathDB" id="GiardiaDB:GL50581_3193"/>
<dbReference type="CDD" id="cd00064">
    <property type="entry name" value="FU"/>
    <property type="match status" value="1"/>
</dbReference>
<dbReference type="InterPro" id="IPR052798">
    <property type="entry name" value="Giardia_VSA"/>
</dbReference>
<name>V6TVY3_GIAIN</name>
<accession>V6TVY3</accession>
<comment type="caution">
    <text evidence="1">The sequence shown here is derived from an EMBL/GenBank/DDBJ whole genome shotgun (WGS) entry which is preliminary data.</text>
</comment>
<sequence length="570" mass="57612">MCSGGFFLFRGGCYKAGVAPGSEICTTASGGRCTACRTDNGLFKNPAASPTLGSECILCWDTTGANQITGVTGCSQCTKTDSNTGAATCSACQAGYVKATNANECKPCGTGCSACSASDQSQCTACLEGKYLDGTSCVDASSCTGAKYPNPKTNKCIQCATDIPECTACTYSDSLQKPVCSACGGSKPLLKTAIDGSTSCVNVDGCKSGSTHFVNDSSDKCIPCNDTTTETDANDKGKEGCMTCAKNGGAPVCSACLEGYFTNDNGVTCTKCADNCATCSEANNENRCLTCMTGLFLVTEDANKKCVPCGDTANGGIDGCAECSGTTGSLKCTKCKANYNPSGEETNLTCTRTCEDETACGGTAGACRAIVVDGDGNMKYYCSYCGESTKFPIDGICTDQQQQNTCAGGACQSCAANYFLYMGGCYSTASAPGNLMCTAAPTGICTAAVNSRYFVVPGATDKQQSVLACGNPLGVALSDTNAYVGVEGCRTCTALSEASNGAMAAAKCTACDGGKKPNLASTGCSTCDIAGCSTCKADNMCDTCVRTGSNLSTSAIAGISVTKSLSALCC</sequence>
<protein>
    <submittedName>
        <fullName evidence="1">Variant-specific surface protein</fullName>
    </submittedName>
</protein>
<organism evidence="1 2">
    <name type="scientific">Giardia intestinalis</name>
    <name type="common">Giardia lamblia</name>
    <dbReference type="NCBI Taxonomy" id="5741"/>
    <lineage>
        <taxon>Eukaryota</taxon>
        <taxon>Metamonada</taxon>
        <taxon>Diplomonadida</taxon>
        <taxon>Hexamitidae</taxon>
        <taxon>Giardiinae</taxon>
        <taxon>Giardia</taxon>
    </lineage>
</organism>
<evidence type="ECO:0000313" key="1">
    <source>
        <dbReference type="EMBL" id="ESU41145.1"/>
    </source>
</evidence>
<reference evidence="1 2" key="2">
    <citation type="journal article" date="2013" name="Genome Biol. Evol.">
        <title>Genome sequencing of Giardia lamblia genotypes A2 and B isolates (DH and GS) and comparative analysis with the genomes of genotypes A1 and E (WB and Pig).</title>
        <authorList>
            <person name="Adam R.D."/>
            <person name="Dahlstrom E.W."/>
            <person name="Martens C.A."/>
            <person name="Bruno D.P."/>
            <person name="Barbian K.D."/>
            <person name="Ricklefs S.M."/>
            <person name="Hernandez M.M."/>
            <person name="Narla N.P."/>
            <person name="Patel R.B."/>
            <person name="Porcella S.F."/>
            <person name="Nash T.E."/>
        </authorList>
    </citation>
    <scope>NUCLEOTIDE SEQUENCE [LARGE SCALE GENOMIC DNA]</scope>
    <source>
        <strain evidence="1 2">GS</strain>
    </source>
</reference>
<proteinExistence type="predicted"/>
<dbReference type="InterPro" id="IPR009030">
    <property type="entry name" value="Growth_fac_rcpt_cys_sf"/>
</dbReference>
<dbReference type="VEuPathDB" id="GiardiaDB:QR46_4933"/>
<dbReference type="InterPro" id="IPR006212">
    <property type="entry name" value="Furin_repeat"/>
</dbReference>
<dbReference type="SUPFAM" id="SSF57184">
    <property type="entry name" value="Growth factor receptor domain"/>
    <property type="match status" value="2"/>
</dbReference>